<dbReference type="EC" id="3.4.-.-" evidence="3"/>
<dbReference type="EMBL" id="CP139368">
    <property type="protein sequence ID" value="WPR89690.1"/>
    <property type="molecule type" value="Genomic_DNA"/>
</dbReference>
<dbReference type="InterPro" id="IPR050570">
    <property type="entry name" value="Cell_wall_metabolism_enzyme"/>
</dbReference>
<keyword evidence="3" id="KW-0378">Hydrolase</keyword>
<dbReference type="SUPFAM" id="SSF51261">
    <property type="entry name" value="Duplicated hybrid motif"/>
    <property type="match status" value="1"/>
</dbReference>
<reference evidence="3 4" key="1">
    <citation type="submission" date="2023-11" db="EMBL/GenBank/DDBJ databases">
        <title>Genome sequence of Microbacterium rhizosphaerae KACC 19337.</title>
        <authorList>
            <person name="Choi H."/>
            <person name="Kim S."/>
            <person name="Kim Y."/>
            <person name="Kwon S.-W."/>
            <person name="Heo J."/>
        </authorList>
    </citation>
    <scope>NUCLEOTIDE SEQUENCE [LARGE SCALE GENOMIC DNA]</scope>
    <source>
        <strain evidence="3 4">KACC 19337</strain>
    </source>
</reference>
<evidence type="ECO:0000256" key="1">
    <source>
        <dbReference type="SAM" id="SignalP"/>
    </source>
</evidence>
<dbReference type="Pfam" id="PF01551">
    <property type="entry name" value="Peptidase_M23"/>
    <property type="match status" value="1"/>
</dbReference>
<dbReference type="Gene3D" id="2.70.70.10">
    <property type="entry name" value="Glucose Permease (Domain IIA)"/>
    <property type="match status" value="1"/>
</dbReference>
<dbReference type="RefSeq" id="WP_320942404.1">
    <property type="nucleotide sequence ID" value="NZ_BAABEU010000003.1"/>
</dbReference>
<accession>A0ABZ0SNE1</accession>
<dbReference type="CDD" id="cd12797">
    <property type="entry name" value="M23_peptidase"/>
    <property type="match status" value="1"/>
</dbReference>
<dbReference type="PANTHER" id="PTHR21666:SF270">
    <property type="entry name" value="MUREIN HYDROLASE ACTIVATOR ENVC"/>
    <property type="match status" value="1"/>
</dbReference>
<gene>
    <name evidence="3" type="ORF">SM116_18330</name>
</gene>
<name>A0ABZ0SNE1_9MICO</name>
<feature type="signal peptide" evidence="1">
    <location>
        <begin position="1"/>
        <end position="34"/>
    </location>
</feature>
<protein>
    <submittedName>
        <fullName evidence="3">M23 family metallopeptidase</fullName>
        <ecNumber evidence="3">3.4.-.-</ecNumber>
    </submittedName>
</protein>
<evidence type="ECO:0000259" key="2">
    <source>
        <dbReference type="Pfam" id="PF01551"/>
    </source>
</evidence>
<organism evidence="3 4">
    <name type="scientific">Microbacterium rhizosphaerae</name>
    <dbReference type="NCBI Taxonomy" id="1678237"/>
    <lineage>
        <taxon>Bacteria</taxon>
        <taxon>Bacillati</taxon>
        <taxon>Actinomycetota</taxon>
        <taxon>Actinomycetes</taxon>
        <taxon>Micrococcales</taxon>
        <taxon>Microbacteriaceae</taxon>
        <taxon>Microbacterium</taxon>
    </lineage>
</organism>
<dbReference type="Proteomes" id="UP001323798">
    <property type="component" value="Chromosome"/>
</dbReference>
<evidence type="ECO:0000313" key="4">
    <source>
        <dbReference type="Proteomes" id="UP001323798"/>
    </source>
</evidence>
<keyword evidence="4" id="KW-1185">Reference proteome</keyword>
<evidence type="ECO:0000313" key="3">
    <source>
        <dbReference type="EMBL" id="WPR89690.1"/>
    </source>
</evidence>
<dbReference type="PANTHER" id="PTHR21666">
    <property type="entry name" value="PEPTIDASE-RELATED"/>
    <property type="match status" value="1"/>
</dbReference>
<feature type="chain" id="PRO_5046056048" evidence="1">
    <location>
        <begin position="35"/>
        <end position="188"/>
    </location>
</feature>
<proteinExistence type="predicted"/>
<dbReference type="InterPro" id="IPR016047">
    <property type="entry name" value="M23ase_b-sheet_dom"/>
</dbReference>
<feature type="domain" description="M23ase beta-sheet core" evidence="2">
    <location>
        <begin position="80"/>
        <end position="176"/>
    </location>
</feature>
<dbReference type="GO" id="GO:0016787">
    <property type="term" value="F:hydrolase activity"/>
    <property type="evidence" value="ECO:0007669"/>
    <property type="project" value="UniProtKB-KW"/>
</dbReference>
<keyword evidence="1" id="KW-0732">Signal</keyword>
<sequence length="188" mass="18975">MTALILFAVCTAVGMAAPVLMVTFIAASSSPAKADVHNAAVATPVAAGGWTYPLVGPYSKGRGFGADPNIARVCAYCSTYHEGYDMSQGCGAPVHAAAPGRVATAGSYFGYGNAVVIDHGGGIVTVYGHMAWGSLLVAVGQMVNAGTPLGAEGNTGHSLGCHLHFEVRVGGKAVDPQPFMAARGLPLK</sequence>
<dbReference type="InterPro" id="IPR011055">
    <property type="entry name" value="Dup_hybrid_motif"/>
</dbReference>